<dbReference type="InterPro" id="IPR025743">
    <property type="entry name" value="TssM1_N"/>
</dbReference>
<dbReference type="Proteomes" id="UP001555342">
    <property type="component" value="Unassembled WGS sequence"/>
</dbReference>
<dbReference type="PANTHER" id="PTHR36153">
    <property type="entry name" value="INNER MEMBRANE PROTEIN-RELATED"/>
    <property type="match status" value="1"/>
</dbReference>
<feature type="transmembrane region" description="Helical" evidence="1">
    <location>
        <begin position="6"/>
        <end position="25"/>
    </location>
</feature>
<proteinExistence type="predicted"/>
<dbReference type="EMBL" id="JBFMVT010000002">
    <property type="protein sequence ID" value="MEW7314504.1"/>
    <property type="molecule type" value="Genomic_DNA"/>
</dbReference>
<feature type="domain" description="Type VI secretion system component TssM1 N-terminal" evidence="2">
    <location>
        <begin position="135"/>
        <end position="318"/>
    </location>
</feature>
<name>A0ABV3NY80_9ENTR</name>
<dbReference type="PANTHER" id="PTHR36153:SF1">
    <property type="entry name" value="TYPE VI SECRETION SYSTEM COMPONENT TSSM1"/>
    <property type="match status" value="1"/>
</dbReference>
<organism evidence="3 4">
    <name type="scientific">Buttiauxella gaviniae</name>
    <dbReference type="NCBI Taxonomy" id="82990"/>
    <lineage>
        <taxon>Bacteria</taxon>
        <taxon>Pseudomonadati</taxon>
        <taxon>Pseudomonadota</taxon>
        <taxon>Gammaproteobacteria</taxon>
        <taxon>Enterobacterales</taxon>
        <taxon>Enterobacteriaceae</taxon>
        <taxon>Buttiauxella</taxon>
    </lineage>
</organism>
<comment type="caution">
    <text evidence="3">The sequence shown here is derived from an EMBL/GenBank/DDBJ whole genome shotgun (WGS) entry which is preliminary data.</text>
</comment>
<dbReference type="RefSeq" id="WP_367596530.1">
    <property type="nucleotide sequence ID" value="NZ_JBFMVT010000002.1"/>
</dbReference>
<dbReference type="Pfam" id="PF14331">
    <property type="entry name" value="IcmF-related_N"/>
    <property type="match status" value="1"/>
</dbReference>
<sequence length="1107" mass="124694">MTILLVWLSVLITGVVSWSALLWLTQSLKQKKTHRFLQKFRLSRREYVLFEHWKTGAAVIKRIQRKRPPIPWYLLLGDRCGKTSLLAGSNLPMFSNDVQDNAVAPTHTLRWWFFRNVCVLDLSANFLNGTPTFQRAWGKLVNWIAREPAPAGIMIGLSVTDLMNDDISVLHDKARKIRAQIEPLGRKLQRQLPLYITITQCDKFPAFSLWTKQLSPAQQQQALGYYWQTPPDIDGKDPSTLLPLFSTLKNGFDLTRISMGGESLSPEVRTELLSFPESFAQLERPLLVFLASLCEPNAYFTRTALGGVWFTASELQDKNKSRRATYFVHDLLGHHLQEFSRTRDILWLHNKRFRAVASRVLLLSCVCALGYSALRSADLMEHNTARMSSTELADLLMKNETHRNSPLLYLPFSLVLNHQHQLIEQRLQAKLPTQSHNFELMLATYQQQFMLAPAQTQRQMVLSLAQTIITRQSMREGATLQALSLRPVIPVELHLNTIDPSASPVARLALERQAMQQPAGASQLQASRQLLSRLINADRTLAWLIAPDDTLPAVQASDFWPQFPASATLSGIWTQQGQAKLTEWVDLIAQAGNKTELQPFVQTLPVLRQNAWREFLLTVIPWLQNPQPRSLSPNQLIALSQGQSPGMKLAQRIAFELDGIPTQSAQPWLLELKKLQKLSMQAGENPTFQKVKHVDATLRGGMNKWLQGGTFSATAPDSIAQTTAWQQWQKALNAAAALALNQAALSPDLTDGLFAPQAQGKNINPLVTLFASTDHLRKTLEPHSQEPGVEAVWALYQSDVSMLLSHALARSGCWINEQWQSKVLWPMRKNANGQDYEALQALTWQYLADFVRGPARGLLVVNDQGPQPGKFRGQSLPLTDEFVSLTRHLLNPEDVLDVPLRQNTQNADQLAILNDRITQLTQQQKALETKPYRVTIVSRPATVPEGARLIPTGSRLTLECQNGVNVLDSMNFAEQAQFNWSPGQCQSVKVEVKFPDFTATYSYTGDSAWPDFLQQFIRGEALLNARDFEDNTEMLTALNIKHVLLRFKISDQTVLQNAWMSWLTLNEQLTTLKEQKQALEGKLSEMEPSTALRGRLSGLPENAADCR</sequence>
<evidence type="ECO:0000256" key="1">
    <source>
        <dbReference type="SAM" id="Phobius"/>
    </source>
</evidence>
<gene>
    <name evidence="3" type="ORF">AB1E22_17680</name>
</gene>
<keyword evidence="1" id="KW-0812">Transmembrane</keyword>
<evidence type="ECO:0000259" key="2">
    <source>
        <dbReference type="Pfam" id="PF14331"/>
    </source>
</evidence>
<keyword evidence="1" id="KW-0472">Membrane</keyword>
<evidence type="ECO:0000313" key="4">
    <source>
        <dbReference type="Proteomes" id="UP001555342"/>
    </source>
</evidence>
<accession>A0ABV3NY80</accession>
<reference evidence="3 4" key="1">
    <citation type="submission" date="2024-07" db="EMBL/GenBank/DDBJ databases">
        <authorList>
            <person name="Wang L."/>
        </authorList>
    </citation>
    <scope>NUCLEOTIDE SEQUENCE [LARGE SCALE GENOMIC DNA]</scope>
    <source>
        <strain evidence="3 4">WL359</strain>
    </source>
</reference>
<protein>
    <submittedName>
        <fullName evidence="3">Type VI secretion protein IcmF/TssM N-terminal domain-containing protein</fullName>
    </submittedName>
</protein>
<dbReference type="InterPro" id="IPR053156">
    <property type="entry name" value="T6SS_TssM-like"/>
</dbReference>
<evidence type="ECO:0000313" key="3">
    <source>
        <dbReference type="EMBL" id="MEW7314504.1"/>
    </source>
</evidence>
<keyword evidence="1" id="KW-1133">Transmembrane helix</keyword>
<keyword evidence="4" id="KW-1185">Reference proteome</keyword>